<name>A0A645FH35_9ZZZZ</name>
<evidence type="ECO:0000313" key="1">
    <source>
        <dbReference type="EMBL" id="MPN13647.1"/>
    </source>
</evidence>
<dbReference type="EMBL" id="VSSQ01060166">
    <property type="protein sequence ID" value="MPN13647.1"/>
    <property type="molecule type" value="Genomic_DNA"/>
</dbReference>
<proteinExistence type="predicted"/>
<organism evidence="1">
    <name type="scientific">bioreactor metagenome</name>
    <dbReference type="NCBI Taxonomy" id="1076179"/>
    <lineage>
        <taxon>unclassified sequences</taxon>
        <taxon>metagenomes</taxon>
        <taxon>ecological metagenomes</taxon>
    </lineage>
</organism>
<dbReference type="AlphaFoldDB" id="A0A645FH35"/>
<accession>A0A645FH35</accession>
<reference evidence="1" key="1">
    <citation type="submission" date="2019-08" db="EMBL/GenBank/DDBJ databases">
        <authorList>
            <person name="Kucharzyk K."/>
            <person name="Murdoch R.W."/>
            <person name="Higgins S."/>
            <person name="Loffler F."/>
        </authorList>
    </citation>
    <scope>NUCLEOTIDE SEQUENCE</scope>
</reference>
<dbReference type="AntiFam" id="ANF00149">
    <property type="entry name" value="Shadow ORF (opposite cshA)"/>
</dbReference>
<sequence length="132" mass="14161">MKAPFDIEDLALILRADQSAGFADAARAPRSADAVDVVLELVGYVVIDHQVDVVHVDTACGDIGGHKHGALSASERAHDRIALVLTHIAVQAASGQAEVEELLLKSFHFPARIAEYQRQPGLLPHDQALNRA</sequence>
<comment type="caution">
    <text evidence="1">The sequence shown here is derived from an EMBL/GenBank/DDBJ whole genome shotgun (WGS) entry which is preliminary data.</text>
</comment>
<gene>
    <name evidence="1" type="ORF">SDC9_160970</name>
</gene>
<protein>
    <submittedName>
        <fullName evidence="1">Uncharacterized protein</fullName>
    </submittedName>
</protein>